<feature type="region of interest" description="Disordered" evidence="9">
    <location>
        <begin position="125"/>
        <end position="186"/>
    </location>
</feature>
<dbReference type="GO" id="GO:0044753">
    <property type="term" value="C:amphisome"/>
    <property type="evidence" value="ECO:0007669"/>
    <property type="project" value="TreeGrafter"/>
</dbReference>
<dbReference type="GO" id="GO:0070530">
    <property type="term" value="F:K63-linked polyubiquitin modification-dependent protein binding"/>
    <property type="evidence" value="ECO:0007669"/>
    <property type="project" value="TreeGrafter"/>
</dbReference>
<dbReference type="Gene3D" id="1.10.8.10">
    <property type="entry name" value="DNA helicase RuvA subunit, C-terminal domain"/>
    <property type="match status" value="1"/>
</dbReference>
<evidence type="ECO:0000313" key="12">
    <source>
        <dbReference type="EMBL" id="GFN77733.1"/>
    </source>
</evidence>
<dbReference type="PROSITE" id="PS50135">
    <property type="entry name" value="ZF_ZZ_2"/>
    <property type="match status" value="1"/>
</dbReference>
<evidence type="ECO:0000256" key="2">
    <source>
        <dbReference type="ARBA" id="ARBA00004496"/>
    </source>
</evidence>
<evidence type="ECO:0000256" key="3">
    <source>
        <dbReference type="ARBA" id="ARBA00022490"/>
    </source>
</evidence>
<keyword evidence="5 8" id="KW-0863">Zinc-finger</keyword>
<feature type="domain" description="PB1" evidence="11">
    <location>
        <begin position="37"/>
        <end position="126"/>
    </location>
</feature>
<feature type="region of interest" description="Disordered" evidence="9">
    <location>
        <begin position="373"/>
        <end position="473"/>
    </location>
</feature>
<dbReference type="EMBL" id="BLXT01000501">
    <property type="protein sequence ID" value="GFN77733.1"/>
    <property type="molecule type" value="Genomic_DNA"/>
</dbReference>
<dbReference type="GO" id="GO:0016235">
    <property type="term" value="C:aggresome"/>
    <property type="evidence" value="ECO:0007669"/>
    <property type="project" value="TreeGrafter"/>
</dbReference>
<gene>
    <name evidence="12" type="ORF">PoB_000423900</name>
</gene>
<feature type="domain" description="ZZ-type" evidence="10">
    <location>
        <begin position="185"/>
        <end position="235"/>
    </location>
</feature>
<feature type="compositionally biased region" description="Low complexity" evidence="9">
    <location>
        <begin position="432"/>
        <end position="453"/>
    </location>
</feature>
<dbReference type="FunFam" id="3.10.20.90:FF:000320">
    <property type="entry name" value="Predicted protein"/>
    <property type="match status" value="1"/>
</dbReference>
<dbReference type="InterPro" id="IPR000433">
    <property type="entry name" value="Znf_ZZ"/>
</dbReference>
<dbReference type="CDD" id="cd14320">
    <property type="entry name" value="UBA_SQSTM"/>
    <property type="match status" value="1"/>
</dbReference>
<keyword evidence="6" id="KW-0862">Zinc</keyword>
<evidence type="ECO:0000256" key="7">
    <source>
        <dbReference type="ARBA" id="ARBA00023242"/>
    </source>
</evidence>
<dbReference type="GO" id="GO:0000423">
    <property type="term" value="P:mitophagy"/>
    <property type="evidence" value="ECO:0007669"/>
    <property type="project" value="TreeGrafter"/>
</dbReference>
<dbReference type="PROSITE" id="PS51745">
    <property type="entry name" value="PB1"/>
    <property type="match status" value="1"/>
</dbReference>
<dbReference type="Proteomes" id="UP000735302">
    <property type="component" value="Unassembled WGS sequence"/>
</dbReference>
<sequence length="532" mass="56782">MESVKSWVSMESIAKLTKESANLTATTLQIRIIFIMSLTIKVFFERANGPKEIRRFPVSSDSRGSYSFSAVKDKIKQLYPVLSQGNFTLFWQDPDGDRVAFSTDEELKDAVTYVNDGVLRVYIPEPVEQAENPPKQAVPPKTSGAQPKSTDHQQQQQQQQQTQDKSAPRQGQKTQPKPDEQPQVHVGVTCDGCEGPVIGIRYKCCKCPDYDLCQTCEGKGMHTEHDMYKITAPRVNPLNFLPPHMGRYISRFMRNMAQDGGATAGAGSASSTRAAGASASASANASASAQAGEAGQSDESKAKAQAEYDNLLRNVGANIAAFLDPFGIDVTYDVHHNGTSAQSGQFKQGCGGGFGSGMGAGVHCAAFGPNVRKARAEEQTSPAPQAEPTQMETDSSGQAAEAPVNTEQKKSASNNGSDEGWTLVDEEPQMPPAGAIPMPAPVAAPQAAQASAPPAAPTPPPRPTVGPNGDAARTSIYPNLRIQESVEQMLAMGFTNTDGWLTELLTQSEGDIGAALDTIKARATQQLESLRH</sequence>
<name>A0AAV3Y646_9GAST</name>
<evidence type="ECO:0000256" key="4">
    <source>
        <dbReference type="ARBA" id="ARBA00022723"/>
    </source>
</evidence>
<dbReference type="Pfam" id="PF00569">
    <property type="entry name" value="ZZ"/>
    <property type="match status" value="1"/>
</dbReference>
<evidence type="ECO:0000256" key="9">
    <source>
        <dbReference type="SAM" id="MobiDB-lite"/>
    </source>
</evidence>
<evidence type="ECO:0000313" key="13">
    <source>
        <dbReference type="Proteomes" id="UP000735302"/>
    </source>
</evidence>
<dbReference type="GO" id="GO:0005080">
    <property type="term" value="F:protein kinase C binding"/>
    <property type="evidence" value="ECO:0007669"/>
    <property type="project" value="TreeGrafter"/>
</dbReference>
<keyword evidence="7" id="KW-0539">Nucleus</keyword>
<evidence type="ECO:0000259" key="11">
    <source>
        <dbReference type="PROSITE" id="PS51745"/>
    </source>
</evidence>
<dbReference type="Gene3D" id="3.30.60.90">
    <property type="match status" value="1"/>
</dbReference>
<dbReference type="InterPro" id="IPR009060">
    <property type="entry name" value="UBA-like_sf"/>
</dbReference>
<evidence type="ECO:0000256" key="8">
    <source>
        <dbReference type="PROSITE-ProRule" id="PRU00228"/>
    </source>
</evidence>
<dbReference type="InterPro" id="IPR000270">
    <property type="entry name" value="PB1_dom"/>
</dbReference>
<dbReference type="PANTHER" id="PTHR15090">
    <property type="entry name" value="SEQUESTOSOME 1-RELATED"/>
    <property type="match status" value="1"/>
</dbReference>
<dbReference type="GO" id="GO:0008270">
    <property type="term" value="F:zinc ion binding"/>
    <property type="evidence" value="ECO:0007669"/>
    <property type="project" value="UniProtKB-KW"/>
</dbReference>
<dbReference type="SMART" id="SM00666">
    <property type="entry name" value="PB1"/>
    <property type="match status" value="1"/>
</dbReference>
<organism evidence="12 13">
    <name type="scientific">Plakobranchus ocellatus</name>
    <dbReference type="NCBI Taxonomy" id="259542"/>
    <lineage>
        <taxon>Eukaryota</taxon>
        <taxon>Metazoa</taxon>
        <taxon>Spiralia</taxon>
        <taxon>Lophotrochozoa</taxon>
        <taxon>Mollusca</taxon>
        <taxon>Gastropoda</taxon>
        <taxon>Heterobranchia</taxon>
        <taxon>Euthyneura</taxon>
        <taxon>Panpulmonata</taxon>
        <taxon>Sacoglossa</taxon>
        <taxon>Placobranchoidea</taxon>
        <taxon>Plakobranchidae</taxon>
        <taxon>Plakobranchus</taxon>
    </lineage>
</organism>
<dbReference type="Pfam" id="PF00564">
    <property type="entry name" value="PB1"/>
    <property type="match status" value="1"/>
</dbReference>
<evidence type="ECO:0000256" key="5">
    <source>
        <dbReference type="ARBA" id="ARBA00022771"/>
    </source>
</evidence>
<dbReference type="InterPro" id="IPR043145">
    <property type="entry name" value="Znf_ZZ_sf"/>
</dbReference>
<comment type="caution">
    <text evidence="12">The sequence shown here is derived from an EMBL/GenBank/DDBJ whole genome shotgun (WGS) entry which is preliminary data.</text>
</comment>
<comment type="subcellular location">
    <subcellularLocation>
        <location evidence="2">Cytoplasm</location>
    </subcellularLocation>
    <subcellularLocation>
        <location evidence="1">Nucleus</location>
    </subcellularLocation>
</comment>
<feature type="compositionally biased region" description="Low complexity" evidence="9">
    <location>
        <begin position="153"/>
        <end position="163"/>
    </location>
</feature>
<dbReference type="InterPro" id="IPR052260">
    <property type="entry name" value="Autophagy_Rcpt_SigReg"/>
</dbReference>
<evidence type="ECO:0000256" key="1">
    <source>
        <dbReference type="ARBA" id="ARBA00004123"/>
    </source>
</evidence>
<evidence type="ECO:0000259" key="10">
    <source>
        <dbReference type="PROSITE" id="PS50135"/>
    </source>
</evidence>
<dbReference type="SUPFAM" id="SSF57850">
    <property type="entry name" value="RING/U-box"/>
    <property type="match status" value="1"/>
</dbReference>
<dbReference type="Gene3D" id="3.10.20.90">
    <property type="entry name" value="Phosphatidylinositol 3-kinase Catalytic Subunit, Chain A, domain 1"/>
    <property type="match status" value="1"/>
</dbReference>
<dbReference type="Pfam" id="PF16577">
    <property type="entry name" value="UBA_5"/>
    <property type="match status" value="1"/>
</dbReference>
<dbReference type="SUPFAM" id="SSF54277">
    <property type="entry name" value="CAD &amp; PB1 domains"/>
    <property type="match status" value="1"/>
</dbReference>
<keyword evidence="4" id="KW-0479">Metal-binding</keyword>
<dbReference type="PANTHER" id="PTHR15090:SF0">
    <property type="entry name" value="SEQUESTOSOME-1"/>
    <property type="match status" value="1"/>
</dbReference>
<dbReference type="FunFam" id="3.30.60.90:FF:000016">
    <property type="entry name" value="Refractory to sigma P"/>
    <property type="match status" value="1"/>
</dbReference>
<proteinExistence type="predicted"/>
<feature type="compositionally biased region" description="Polar residues" evidence="9">
    <location>
        <begin position="379"/>
        <end position="398"/>
    </location>
</feature>
<keyword evidence="13" id="KW-1185">Reference proteome</keyword>
<keyword evidence="3" id="KW-0963">Cytoplasm</keyword>
<protein>
    <submittedName>
        <fullName evidence="12">Sequestosome-1</fullName>
    </submittedName>
</protein>
<dbReference type="SMART" id="SM00291">
    <property type="entry name" value="ZnF_ZZ"/>
    <property type="match status" value="1"/>
</dbReference>
<dbReference type="GO" id="GO:0007032">
    <property type="term" value="P:endosome organization"/>
    <property type="evidence" value="ECO:0007669"/>
    <property type="project" value="TreeGrafter"/>
</dbReference>
<dbReference type="AlphaFoldDB" id="A0AAV3Y646"/>
<evidence type="ECO:0000256" key="6">
    <source>
        <dbReference type="ARBA" id="ARBA00022833"/>
    </source>
</evidence>
<accession>A0AAV3Y646</accession>
<dbReference type="SUPFAM" id="SSF46934">
    <property type="entry name" value="UBA-like"/>
    <property type="match status" value="1"/>
</dbReference>
<dbReference type="GO" id="GO:0035973">
    <property type="term" value="P:aggrephagy"/>
    <property type="evidence" value="ECO:0007669"/>
    <property type="project" value="TreeGrafter"/>
</dbReference>
<dbReference type="InterPro" id="IPR053793">
    <property type="entry name" value="PB1-like"/>
</dbReference>
<dbReference type="InterPro" id="IPR033741">
    <property type="entry name" value="SQSTM_UBA"/>
</dbReference>
<feature type="compositionally biased region" description="Pro residues" evidence="9">
    <location>
        <begin position="454"/>
        <end position="464"/>
    </location>
</feature>
<dbReference type="GO" id="GO:0005634">
    <property type="term" value="C:nucleus"/>
    <property type="evidence" value="ECO:0007669"/>
    <property type="project" value="UniProtKB-SubCell"/>
</dbReference>
<reference evidence="12 13" key="1">
    <citation type="journal article" date="2021" name="Elife">
        <title>Chloroplast acquisition without the gene transfer in kleptoplastic sea slugs, Plakobranchus ocellatus.</title>
        <authorList>
            <person name="Maeda T."/>
            <person name="Takahashi S."/>
            <person name="Yoshida T."/>
            <person name="Shimamura S."/>
            <person name="Takaki Y."/>
            <person name="Nagai Y."/>
            <person name="Toyoda A."/>
            <person name="Suzuki Y."/>
            <person name="Arimoto A."/>
            <person name="Ishii H."/>
            <person name="Satoh N."/>
            <person name="Nishiyama T."/>
            <person name="Hasebe M."/>
            <person name="Maruyama T."/>
            <person name="Minagawa J."/>
            <person name="Obokata J."/>
            <person name="Shigenobu S."/>
        </authorList>
    </citation>
    <scope>NUCLEOTIDE SEQUENCE [LARGE SCALE GENOMIC DNA]</scope>
</reference>
<dbReference type="CDD" id="cd02340">
    <property type="entry name" value="ZZ_NBR1_like"/>
    <property type="match status" value="1"/>
</dbReference>
<dbReference type="PROSITE" id="PS01357">
    <property type="entry name" value="ZF_ZZ_1"/>
    <property type="match status" value="1"/>
</dbReference>